<gene>
    <name evidence="3" type="ORF">GCM10022377_24540</name>
</gene>
<dbReference type="RefSeq" id="WP_344885099.1">
    <property type="nucleotide sequence ID" value="NZ_BAABCJ010000006.1"/>
</dbReference>
<name>A0ABP7DW89_9MICC</name>
<organism evidence="3 4">
    <name type="scientific">Zhihengliuella alba</name>
    <dbReference type="NCBI Taxonomy" id="547018"/>
    <lineage>
        <taxon>Bacteria</taxon>
        <taxon>Bacillati</taxon>
        <taxon>Actinomycetota</taxon>
        <taxon>Actinomycetes</taxon>
        <taxon>Micrococcales</taxon>
        <taxon>Micrococcaceae</taxon>
        <taxon>Zhihengliuella</taxon>
    </lineage>
</organism>
<feature type="region of interest" description="Disordered" evidence="2">
    <location>
        <begin position="1"/>
        <end position="33"/>
    </location>
</feature>
<proteinExistence type="predicted"/>
<comment type="caution">
    <text evidence="3">The sequence shown here is derived from an EMBL/GenBank/DDBJ whole genome shotgun (WGS) entry which is preliminary data.</text>
</comment>
<reference evidence="4" key="1">
    <citation type="journal article" date="2019" name="Int. J. Syst. Evol. Microbiol.">
        <title>The Global Catalogue of Microorganisms (GCM) 10K type strain sequencing project: providing services to taxonomists for standard genome sequencing and annotation.</title>
        <authorList>
            <consortium name="The Broad Institute Genomics Platform"/>
            <consortium name="The Broad Institute Genome Sequencing Center for Infectious Disease"/>
            <person name="Wu L."/>
            <person name="Ma J."/>
        </authorList>
    </citation>
    <scope>NUCLEOTIDE SEQUENCE [LARGE SCALE GENOMIC DNA]</scope>
    <source>
        <strain evidence="4">JCM 16961</strain>
    </source>
</reference>
<dbReference type="Gene3D" id="3.40.50.150">
    <property type="entry name" value="Vaccinia Virus protein VP39"/>
    <property type="match status" value="1"/>
</dbReference>
<dbReference type="InterPro" id="IPR029063">
    <property type="entry name" value="SAM-dependent_MTases_sf"/>
</dbReference>
<protein>
    <submittedName>
        <fullName evidence="3">Spermidine synthase</fullName>
    </submittedName>
</protein>
<evidence type="ECO:0000313" key="3">
    <source>
        <dbReference type="EMBL" id="GAA3709994.1"/>
    </source>
</evidence>
<keyword evidence="1" id="KW-0620">Polyamine biosynthesis</keyword>
<feature type="compositionally biased region" description="Low complexity" evidence="2">
    <location>
        <begin position="9"/>
        <end position="24"/>
    </location>
</feature>
<dbReference type="PANTHER" id="PTHR43317:SF1">
    <property type="entry name" value="THERMOSPERMINE SYNTHASE ACAULIS5"/>
    <property type="match status" value="1"/>
</dbReference>
<dbReference type="SUPFAM" id="SSF53335">
    <property type="entry name" value="S-adenosyl-L-methionine-dependent methyltransferases"/>
    <property type="match status" value="1"/>
</dbReference>
<dbReference type="Proteomes" id="UP001501536">
    <property type="component" value="Unassembled WGS sequence"/>
</dbReference>
<dbReference type="NCBIfam" id="NF037959">
    <property type="entry name" value="MFS_SpdSyn"/>
    <property type="match status" value="1"/>
</dbReference>
<dbReference type="PANTHER" id="PTHR43317">
    <property type="entry name" value="THERMOSPERMINE SYNTHASE ACAULIS5"/>
    <property type="match status" value="1"/>
</dbReference>
<evidence type="ECO:0000313" key="4">
    <source>
        <dbReference type="Proteomes" id="UP001501536"/>
    </source>
</evidence>
<sequence length="279" mass="29695">MARGRGRRSAGAAAPEPAAAGPAPGDYPIDTGVATLERDPYSDTGWILQVNGVPSSHVDLADPGRLDFEYMRWMAALLRARFPADARLRALHLGGGACSMARWVHSAYPEARQVVVELDGRLAGLVREWFDLPRAPLLRLRVGEAGEVLGSLTESTRDVIIRDVFAGDRTPAGLTGEATATDADRVLAPGGIYVVNSGNAPDLAEFRREAAVLGAVFEHVAAIADPAMFKGRRRGNVVIAASQSPILPEVALPELGRELLGGGVPATYWDDARVRGFAR</sequence>
<accession>A0ABP7DW89</accession>
<evidence type="ECO:0000256" key="1">
    <source>
        <dbReference type="ARBA" id="ARBA00023115"/>
    </source>
</evidence>
<evidence type="ECO:0000256" key="2">
    <source>
        <dbReference type="SAM" id="MobiDB-lite"/>
    </source>
</evidence>
<dbReference type="EMBL" id="BAABCJ010000006">
    <property type="protein sequence ID" value="GAA3709994.1"/>
    <property type="molecule type" value="Genomic_DNA"/>
</dbReference>
<keyword evidence="4" id="KW-1185">Reference proteome</keyword>